<sequence>MHFSRVSRKKRKVSLLPVHPPQKTRRLLIVMWRPSPQNGPWLERNWYESVYRSHAAFCSCGDCAGHLSYLATNLGRPPSAQAAPQQLPPAIRALPALPAPQGDSGNRAP</sequence>
<proteinExistence type="predicted"/>
<dbReference type="InterPro" id="IPR004118">
    <property type="entry name" value="HEV_TT_vir_Orf2/Gyrovir_Vp2_N"/>
</dbReference>
<accession>Q9WAZ5</accession>
<name>Q9WAZ5_9VIRU</name>
<protein>
    <submittedName>
        <fullName evidence="3">ORF2</fullName>
    </submittedName>
</protein>
<dbReference type="EMBL" id="AB024356">
    <property type="protein sequence ID" value="BAA77423.1"/>
    <property type="molecule type" value="Genomic_DNA"/>
</dbReference>
<evidence type="ECO:0000313" key="3">
    <source>
        <dbReference type="EMBL" id="BAA77423.1"/>
    </source>
</evidence>
<dbReference type="Pfam" id="PF02957">
    <property type="entry name" value="TT_ORF2-like"/>
    <property type="match status" value="1"/>
</dbReference>
<evidence type="ECO:0000259" key="2">
    <source>
        <dbReference type="Pfam" id="PF02957"/>
    </source>
</evidence>
<organism evidence="3">
    <name type="scientific">Torque teno virus</name>
    <dbReference type="NCBI Taxonomy" id="68887"/>
    <lineage>
        <taxon>Viruses</taxon>
        <taxon>Monodnaviria</taxon>
        <taxon>Shotokuvirae</taxon>
        <taxon>Commensaviricota</taxon>
        <taxon>Cardeaviricetes</taxon>
        <taxon>Sanitavirales</taxon>
        <taxon>Anelloviridae</taxon>
    </lineage>
</organism>
<feature type="compositionally biased region" description="Low complexity" evidence="1">
    <location>
        <begin position="77"/>
        <end position="101"/>
    </location>
</feature>
<reference evidence="3" key="1">
    <citation type="journal article" date="1999" name="Virology">
        <title>Complete circular DNA genome of a TT virus variant (isolate name SANBAN) and 44 partial ORF2 sequences implicating a great degree of diversity beyond genotypes.</title>
        <authorList>
            <person name="Hijikata M."/>
            <person name="Takahashi K."/>
            <person name="Mishiro S."/>
        </authorList>
    </citation>
    <scope>NUCLEOTIDE SEQUENCE</scope>
    <source>
        <tissue evidence="3">Serum</tissue>
    </source>
</reference>
<feature type="region of interest" description="Disordered" evidence="1">
    <location>
        <begin position="77"/>
        <end position="109"/>
    </location>
</feature>
<evidence type="ECO:0000256" key="1">
    <source>
        <dbReference type="SAM" id="MobiDB-lite"/>
    </source>
</evidence>
<feature type="domain" description="Hepatitis TT virus Orf2/Gyrovirus Vp2 N-terminal" evidence="2">
    <location>
        <begin position="40"/>
        <end position="90"/>
    </location>
</feature>
<feature type="non-terminal residue" evidence="3">
    <location>
        <position position="109"/>
    </location>
</feature>